<dbReference type="Pfam" id="PF25990">
    <property type="entry name" value="Beta-barrel_YknX"/>
    <property type="match status" value="1"/>
</dbReference>
<dbReference type="RefSeq" id="WP_382410197.1">
    <property type="nucleotide sequence ID" value="NZ_JBHSGU010000017.1"/>
</dbReference>
<dbReference type="Proteomes" id="UP001595897">
    <property type="component" value="Unassembled WGS sequence"/>
</dbReference>
<dbReference type="PANTHER" id="PTHR32347:SF14">
    <property type="entry name" value="EFFLUX SYSTEM COMPONENT YKNX-RELATED"/>
    <property type="match status" value="1"/>
</dbReference>
<feature type="chain" id="PRO_5046634973" evidence="3">
    <location>
        <begin position="23"/>
        <end position="323"/>
    </location>
</feature>
<dbReference type="InterPro" id="IPR058636">
    <property type="entry name" value="Beta-barrel_YknX"/>
</dbReference>
<comment type="subcellular location">
    <subcellularLocation>
        <location evidence="1">Cell envelope</location>
    </subcellularLocation>
</comment>
<feature type="domain" description="YknX-like beta-barrel" evidence="4">
    <location>
        <begin position="239"/>
        <end position="314"/>
    </location>
</feature>
<proteinExistence type="predicted"/>
<evidence type="ECO:0000256" key="1">
    <source>
        <dbReference type="ARBA" id="ARBA00004196"/>
    </source>
</evidence>
<keyword evidence="3" id="KW-0732">Signal</keyword>
<gene>
    <name evidence="5" type="ORF">ACFO4O_15595</name>
</gene>
<dbReference type="PANTHER" id="PTHR32347">
    <property type="entry name" value="EFFLUX SYSTEM COMPONENT YKNX-RELATED"/>
    <property type="match status" value="1"/>
</dbReference>
<accession>A0ABV9M0A7</accession>
<protein>
    <submittedName>
        <fullName evidence="5">HlyD family secretion protein</fullName>
    </submittedName>
</protein>
<dbReference type="Gene3D" id="2.40.30.170">
    <property type="match status" value="1"/>
</dbReference>
<keyword evidence="6" id="KW-1185">Reference proteome</keyword>
<evidence type="ECO:0000256" key="3">
    <source>
        <dbReference type="SAM" id="SignalP"/>
    </source>
</evidence>
<evidence type="ECO:0000313" key="6">
    <source>
        <dbReference type="Proteomes" id="UP001595897"/>
    </source>
</evidence>
<evidence type="ECO:0000259" key="4">
    <source>
        <dbReference type="Pfam" id="PF25990"/>
    </source>
</evidence>
<comment type="caution">
    <text evidence="5">The sequence shown here is derived from an EMBL/GenBank/DDBJ whole genome shotgun (WGS) entry which is preliminary data.</text>
</comment>
<dbReference type="EMBL" id="JBHSGU010000017">
    <property type="protein sequence ID" value="MFC4701581.1"/>
    <property type="molecule type" value="Genomic_DNA"/>
</dbReference>
<evidence type="ECO:0000313" key="5">
    <source>
        <dbReference type="EMBL" id="MFC4701581.1"/>
    </source>
</evidence>
<evidence type="ECO:0000256" key="2">
    <source>
        <dbReference type="ARBA" id="ARBA00023054"/>
    </source>
</evidence>
<keyword evidence="2" id="KW-0175">Coiled coil</keyword>
<dbReference type="InterPro" id="IPR050465">
    <property type="entry name" value="UPF0194_transport"/>
</dbReference>
<sequence length="323" mass="36103">MKVRVFMLLTCSFLLFSVCTSAFSLDVVLTGQVSSSAKQIVSAPQASRWQIQIQWMEEEGKVVNKGDPIVVFDGANEQSRLEQNIETLDRLALELKQLELDQNQKVIDAEGRLTLALLQVEKARIEASVPVDQVSAYDKGQYDLALQRALLEQVKAEEGLASAKKERASELQKKAIDILKTEEEIIYLQELLANMNVVSQYSGPVTYAMHPWSGTKLASGMNVQASWKVLDVQATESFLVETWIHEVDAVGISEQMRVSLTLDAHPNKSYRGKIKTLSTQTESKDQWSDSAYYPAIIEFEQNPDVKLLPGMSVRILLGDQHDA</sequence>
<feature type="signal peptide" evidence="3">
    <location>
        <begin position="1"/>
        <end position="22"/>
    </location>
</feature>
<organism evidence="5 6">
    <name type="scientific">Glaciecola siphonariae</name>
    <dbReference type="NCBI Taxonomy" id="521012"/>
    <lineage>
        <taxon>Bacteria</taxon>
        <taxon>Pseudomonadati</taxon>
        <taxon>Pseudomonadota</taxon>
        <taxon>Gammaproteobacteria</taxon>
        <taxon>Alteromonadales</taxon>
        <taxon>Alteromonadaceae</taxon>
        <taxon>Glaciecola</taxon>
    </lineage>
</organism>
<reference evidence="6" key="1">
    <citation type="journal article" date="2019" name="Int. J. Syst. Evol. Microbiol.">
        <title>The Global Catalogue of Microorganisms (GCM) 10K type strain sequencing project: providing services to taxonomists for standard genome sequencing and annotation.</title>
        <authorList>
            <consortium name="The Broad Institute Genomics Platform"/>
            <consortium name="The Broad Institute Genome Sequencing Center for Infectious Disease"/>
            <person name="Wu L."/>
            <person name="Ma J."/>
        </authorList>
    </citation>
    <scope>NUCLEOTIDE SEQUENCE [LARGE SCALE GENOMIC DNA]</scope>
    <source>
        <strain evidence="6">KACC 12507</strain>
    </source>
</reference>
<name>A0ABV9M0A7_9ALTE</name>